<dbReference type="OrthoDB" id="4356994at2759"/>
<dbReference type="GO" id="GO:0003677">
    <property type="term" value="F:DNA binding"/>
    <property type="evidence" value="ECO:0007669"/>
    <property type="project" value="InterPro"/>
</dbReference>
<evidence type="ECO:0000313" key="5">
    <source>
        <dbReference type="EMBL" id="RFU23971.1"/>
    </source>
</evidence>
<reference evidence="5 6" key="1">
    <citation type="submission" date="2018-05" db="EMBL/GenBank/DDBJ databases">
        <title>Draft genome sequence of Scytalidium lignicola DSM 105466, a ubiquitous saprotrophic fungus.</title>
        <authorList>
            <person name="Buettner E."/>
            <person name="Gebauer A.M."/>
            <person name="Hofrichter M."/>
            <person name="Liers C."/>
            <person name="Kellner H."/>
        </authorList>
    </citation>
    <scope>NUCLEOTIDE SEQUENCE [LARGE SCALE GENOMIC DNA]</scope>
    <source>
        <strain evidence="5 6">DSM 105466</strain>
    </source>
</reference>
<dbReference type="GO" id="GO:0008270">
    <property type="term" value="F:zinc ion binding"/>
    <property type="evidence" value="ECO:0007669"/>
    <property type="project" value="InterPro"/>
</dbReference>
<dbReference type="EMBL" id="NCSJ02000545">
    <property type="protein sequence ID" value="RFU23971.1"/>
    <property type="molecule type" value="Genomic_DNA"/>
</dbReference>
<dbReference type="SUPFAM" id="SSF57701">
    <property type="entry name" value="Zn2/Cys6 DNA-binding domain"/>
    <property type="match status" value="1"/>
</dbReference>
<dbReference type="Proteomes" id="UP000258309">
    <property type="component" value="Unassembled WGS sequence"/>
</dbReference>
<evidence type="ECO:0000313" key="6">
    <source>
        <dbReference type="Proteomes" id="UP000258309"/>
    </source>
</evidence>
<dbReference type="InterPro" id="IPR036864">
    <property type="entry name" value="Zn2-C6_fun-type_DNA-bd_sf"/>
</dbReference>
<dbReference type="SMART" id="SM00066">
    <property type="entry name" value="GAL4"/>
    <property type="match status" value="1"/>
</dbReference>
<dbReference type="PANTHER" id="PTHR47785:SF7">
    <property type="entry name" value="ZN(II)2CYS6 TRANSCRIPTION FACTOR (EUROFUNG)"/>
    <property type="match status" value="1"/>
</dbReference>
<dbReference type="PANTHER" id="PTHR47785">
    <property type="entry name" value="ZN(II)2CYS6 TRANSCRIPTION FACTOR (EUROFUNG)-RELATED-RELATED"/>
    <property type="match status" value="1"/>
</dbReference>
<feature type="domain" description="Zn(2)-C6 fungal-type" evidence="4">
    <location>
        <begin position="78"/>
        <end position="108"/>
    </location>
</feature>
<dbReference type="Pfam" id="PF04082">
    <property type="entry name" value="Fungal_trans"/>
    <property type="match status" value="1"/>
</dbReference>
<evidence type="ECO:0000256" key="2">
    <source>
        <dbReference type="ARBA" id="ARBA00023242"/>
    </source>
</evidence>
<keyword evidence="6" id="KW-1185">Reference proteome</keyword>
<feature type="compositionally biased region" description="Basic residues" evidence="3">
    <location>
        <begin position="62"/>
        <end position="72"/>
    </location>
</feature>
<dbReference type="CDD" id="cd12148">
    <property type="entry name" value="fungal_TF_MHR"/>
    <property type="match status" value="1"/>
</dbReference>
<dbReference type="PROSITE" id="PS50048">
    <property type="entry name" value="ZN2_CY6_FUNGAL_2"/>
    <property type="match status" value="1"/>
</dbReference>
<dbReference type="OMA" id="CYEMMYW"/>
<sequence>MADDSPSASLTTISDHSHQSPPSSLPLVSGNGSSSNNHIRTAVTAGSGAATTATTTGSSLGKRPRAKAAYPRKRAVQACRTCRLRRTKCDNERPSCSSCVGLGIECSYQTGDPSTFDPASLAILQRLDTLEDLLRSTKQQQHQQQHPSSPPPLHQSSPKAGNAGSSQSPLSVLRDLRYPSLERTAESVPCYINVEAVLAWPVFEDQKFDTQLDLKLLLQQSPDHPSSTPHSSVAADFENYAGTQLLLQRYMDNVHIFNPVLEETKVKEYMRNACFNGLSWDSQSCLLLLICAIGSIMAPFEKSSPAASSNFRRSQEFLQADAFFFAAQKRMGLLLCRTGLTEAQCFFLAGVYLMCTLRPIEAWKMFVQALACCQAFSNHGPARDQQHEEERQLQQRIYWTCFKSELELRLELNVHEKSVWDLTYPAFFPSPPKGLKSQGEAVWFFYLAEIALRRLGNRILNYIYQHDSSNSSDNIDEATVNFEDQAAGWLGSLPPALKLDSPDTSNQDHAALKFILNGHLLDCYEMMYWPFVVDAIHGKLRSATAESFARKGLVVCVQRIMKNESGFYHRHHGTWLMLRSCTRSALVLLAAARAPGLLGLLPADWEVAVYKVTVMLNYWQEESRDVMDRLHIVEKLRNSLDSGPGSGGLVGF</sequence>
<feature type="region of interest" description="Disordered" evidence="3">
    <location>
        <begin position="1"/>
        <end position="72"/>
    </location>
</feature>
<feature type="non-terminal residue" evidence="5">
    <location>
        <position position="652"/>
    </location>
</feature>
<dbReference type="AlphaFoldDB" id="A0A3E2GRZ2"/>
<feature type="region of interest" description="Disordered" evidence="3">
    <location>
        <begin position="136"/>
        <end position="169"/>
    </location>
</feature>
<keyword evidence="2" id="KW-0539">Nucleus</keyword>
<dbReference type="CDD" id="cd00067">
    <property type="entry name" value="GAL4"/>
    <property type="match status" value="1"/>
</dbReference>
<dbReference type="Pfam" id="PF00172">
    <property type="entry name" value="Zn_clus"/>
    <property type="match status" value="1"/>
</dbReference>
<dbReference type="STRING" id="5539.A0A3E2GRZ2"/>
<protein>
    <recommendedName>
        <fullName evidence="4">Zn(2)-C6 fungal-type domain-containing protein</fullName>
    </recommendedName>
</protein>
<dbReference type="Gene3D" id="4.10.240.10">
    <property type="entry name" value="Zn(2)-C6 fungal-type DNA-binding domain"/>
    <property type="match status" value="1"/>
</dbReference>
<evidence type="ECO:0000256" key="1">
    <source>
        <dbReference type="ARBA" id="ARBA00022723"/>
    </source>
</evidence>
<evidence type="ECO:0000259" key="4">
    <source>
        <dbReference type="PROSITE" id="PS50048"/>
    </source>
</evidence>
<evidence type="ECO:0000256" key="3">
    <source>
        <dbReference type="SAM" id="MobiDB-lite"/>
    </source>
</evidence>
<gene>
    <name evidence="5" type="ORF">B7463_g12369</name>
</gene>
<organism evidence="5 6">
    <name type="scientific">Scytalidium lignicola</name>
    <name type="common">Hyphomycete</name>
    <dbReference type="NCBI Taxonomy" id="5539"/>
    <lineage>
        <taxon>Eukaryota</taxon>
        <taxon>Fungi</taxon>
        <taxon>Dikarya</taxon>
        <taxon>Ascomycota</taxon>
        <taxon>Pezizomycotina</taxon>
        <taxon>Leotiomycetes</taxon>
        <taxon>Leotiomycetes incertae sedis</taxon>
        <taxon>Scytalidium</taxon>
    </lineage>
</organism>
<dbReference type="GO" id="GO:0006351">
    <property type="term" value="P:DNA-templated transcription"/>
    <property type="evidence" value="ECO:0007669"/>
    <property type="project" value="InterPro"/>
</dbReference>
<feature type="compositionally biased region" description="Low complexity" evidence="3">
    <location>
        <begin position="19"/>
        <end position="59"/>
    </location>
</feature>
<keyword evidence="1" id="KW-0479">Metal-binding</keyword>
<comment type="caution">
    <text evidence="5">The sequence shown here is derived from an EMBL/GenBank/DDBJ whole genome shotgun (WGS) entry which is preliminary data.</text>
</comment>
<dbReference type="InterPro" id="IPR007219">
    <property type="entry name" value="XnlR_reg_dom"/>
</dbReference>
<accession>A0A3E2GRZ2</accession>
<dbReference type="InterPro" id="IPR053181">
    <property type="entry name" value="EcdB-like_regulator"/>
</dbReference>
<dbReference type="GO" id="GO:0000981">
    <property type="term" value="F:DNA-binding transcription factor activity, RNA polymerase II-specific"/>
    <property type="evidence" value="ECO:0007669"/>
    <property type="project" value="InterPro"/>
</dbReference>
<proteinExistence type="predicted"/>
<name>A0A3E2GRZ2_SCYLI</name>
<dbReference type="InterPro" id="IPR001138">
    <property type="entry name" value="Zn2Cys6_DnaBD"/>
</dbReference>
<feature type="non-terminal residue" evidence="5">
    <location>
        <position position="1"/>
    </location>
</feature>
<feature type="compositionally biased region" description="Polar residues" evidence="3">
    <location>
        <begin position="1"/>
        <end position="13"/>
    </location>
</feature>
<dbReference type="PROSITE" id="PS00463">
    <property type="entry name" value="ZN2_CY6_FUNGAL_1"/>
    <property type="match status" value="1"/>
</dbReference>